<feature type="compositionally biased region" description="Polar residues" evidence="1">
    <location>
        <begin position="465"/>
        <end position="482"/>
    </location>
</feature>
<evidence type="ECO:0000313" key="4">
    <source>
        <dbReference type="Proteomes" id="UP000789572"/>
    </source>
</evidence>
<feature type="compositionally biased region" description="Polar residues" evidence="1">
    <location>
        <begin position="395"/>
        <end position="411"/>
    </location>
</feature>
<sequence>MRLEEIFRKSRKTEPKAIVICRKLILLVIIALLIGYTAYLIINICNDIPILKTESRTDSVLRLPTVKFGFDYRYTVDCTLASYNSSNAPDCSAYITQPTFNQTTQSYKGSFDPPPNLMVEGQDHPNGILGAALMFTVTDRGFNYNDFKYTDDSYTQLLRKVEKSDPEFFNSLSVGSVHSLYYKQAYTVSYTQSERHIMKKNLLSAFGIPTGTLRVPYISAELEGGPLPDSIIGYGFAIFKPQTFVVKVEVEQRSNTVLGAFGLLGGIWSIAAGLYVFLLGKETIRPWGCVQSYCCCFIRPTRSKLYKSFPVIPFQSSKESSESESSFQSEDTTELQKRLEALELFIQEFMVDTGYLDGLDKGECPGRVSAWLSRFELKKNRLNKASGSGNGYAKSRTSTQRMSETPTQTHSLPIPPSSIAEVYSESSRPDSYYSSQPDTYASGLPVRQDQSQPVQEGYADDNDIRSSQLLHTAPQIYTNQER</sequence>
<keyword evidence="2" id="KW-0812">Transmembrane</keyword>
<feature type="transmembrane region" description="Helical" evidence="2">
    <location>
        <begin position="257"/>
        <end position="278"/>
    </location>
</feature>
<dbReference type="AlphaFoldDB" id="A0A9N8ZGQ4"/>
<evidence type="ECO:0000256" key="1">
    <source>
        <dbReference type="SAM" id="MobiDB-lite"/>
    </source>
</evidence>
<feature type="compositionally biased region" description="Low complexity" evidence="1">
    <location>
        <begin position="423"/>
        <end position="435"/>
    </location>
</feature>
<keyword evidence="4" id="KW-1185">Reference proteome</keyword>
<organism evidence="3 4">
    <name type="scientific">Paraglomus occultum</name>
    <dbReference type="NCBI Taxonomy" id="144539"/>
    <lineage>
        <taxon>Eukaryota</taxon>
        <taxon>Fungi</taxon>
        <taxon>Fungi incertae sedis</taxon>
        <taxon>Mucoromycota</taxon>
        <taxon>Glomeromycotina</taxon>
        <taxon>Glomeromycetes</taxon>
        <taxon>Paraglomerales</taxon>
        <taxon>Paraglomeraceae</taxon>
        <taxon>Paraglomus</taxon>
    </lineage>
</organism>
<keyword evidence="2" id="KW-0472">Membrane</keyword>
<evidence type="ECO:0000313" key="3">
    <source>
        <dbReference type="EMBL" id="CAG8491434.1"/>
    </source>
</evidence>
<comment type="caution">
    <text evidence="3">The sequence shown here is derived from an EMBL/GenBank/DDBJ whole genome shotgun (WGS) entry which is preliminary data.</text>
</comment>
<protein>
    <submittedName>
        <fullName evidence="3">8343_t:CDS:1</fullName>
    </submittedName>
</protein>
<feature type="transmembrane region" description="Helical" evidence="2">
    <location>
        <begin position="20"/>
        <end position="42"/>
    </location>
</feature>
<evidence type="ECO:0000256" key="2">
    <source>
        <dbReference type="SAM" id="Phobius"/>
    </source>
</evidence>
<feature type="region of interest" description="Disordered" evidence="1">
    <location>
        <begin position="385"/>
        <end position="482"/>
    </location>
</feature>
<dbReference type="EMBL" id="CAJVPJ010000180">
    <property type="protein sequence ID" value="CAG8491434.1"/>
    <property type="molecule type" value="Genomic_DNA"/>
</dbReference>
<proteinExistence type="predicted"/>
<gene>
    <name evidence="3" type="ORF">POCULU_LOCUS2096</name>
</gene>
<accession>A0A9N8ZGQ4</accession>
<keyword evidence="2" id="KW-1133">Transmembrane helix</keyword>
<dbReference type="Proteomes" id="UP000789572">
    <property type="component" value="Unassembled WGS sequence"/>
</dbReference>
<dbReference type="OrthoDB" id="2421077at2759"/>
<name>A0A9N8ZGQ4_9GLOM</name>
<reference evidence="3" key="1">
    <citation type="submission" date="2021-06" db="EMBL/GenBank/DDBJ databases">
        <authorList>
            <person name="Kallberg Y."/>
            <person name="Tangrot J."/>
            <person name="Rosling A."/>
        </authorList>
    </citation>
    <scope>NUCLEOTIDE SEQUENCE</scope>
    <source>
        <strain evidence="3">IA702</strain>
    </source>
</reference>